<dbReference type="Proteomes" id="UP000230405">
    <property type="component" value="Unassembled WGS sequence"/>
</dbReference>
<dbReference type="Gene3D" id="3.30.1380.10">
    <property type="match status" value="1"/>
</dbReference>
<dbReference type="GO" id="GO:0006508">
    <property type="term" value="P:proteolysis"/>
    <property type="evidence" value="ECO:0007669"/>
    <property type="project" value="UniProtKB-KW"/>
</dbReference>
<proteinExistence type="predicted"/>
<comment type="catalytic activity">
    <reaction evidence="1">
        <text>D-alanyl-D-alanine + H2O = 2 D-alanine</text>
        <dbReference type="Rhea" id="RHEA:20661"/>
        <dbReference type="ChEBI" id="CHEBI:15377"/>
        <dbReference type="ChEBI" id="CHEBI:57416"/>
        <dbReference type="ChEBI" id="CHEBI:57822"/>
        <dbReference type="EC" id="3.4.13.22"/>
    </reaction>
</comment>
<dbReference type="EMBL" id="PFPO01000058">
    <property type="protein sequence ID" value="PIZ98881.1"/>
    <property type="molecule type" value="Genomic_DNA"/>
</dbReference>
<evidence type="ECO:0000256" key="5">
    <source>
        <dbReference type="ARBA" id="ARBA00022833"/>
    </source>
</evidence>
<name>A0A2M7VED7_9BACT</name>
<evidence type="ECO:0000313" key="10">
    <source>
        <dbReference type="Proteomes" id="UP000230405"/>
    </source>
</evidence>
<organism evidence="9 10">
    <name type="scientific">Candidatus Komeilibacteria bacterium CG_4_10_14_0_2_um_filter_37_10</name>
    <dbReference type="NCBI Taxonomy" id="1974470"/>
    <lineage>
        <taxon>Bacteria</taxon>
        <taxon>Candidatus Komeiliibacteriota</taxon>
    </lineage>
</organism>
<dbReference type="GO" id="GO:0046872">
    <property type="term" value="F:metal ion binding"/>
    <property type="evidence" value="ECO:0007669"/>
    <property type="project" value="UniProtKB-KW"/>
</dbReference>
<keyword evidence="6" id="KW-0224">Dipeptidase</keyword>
<evidence type="ECO:0000256" key="1">
    <source>
        <dbReference type="ARBA" id="ARBA00001362"/>
    </source>
</evidence>
<evidence type="ECO:0000256" key="8">
    <source>
        <dbReference type="ARBA" id="ARBA00023316"/>
    </source>
</evidence>
<dbReference type="InterPro" id="IPR009045">
    <property type="entry name" value="Zn_M74/Hedgehog-like"/>
</dbReference>
<evidence type="ECO:0000256" key="3">
    <source>
        <dbReference type="ARBA" id="ARBA00022723"/>
    </source>
</evidence>
<evidence type="ECO:0000256" key="2">
    <source>
        <dbReference type="ARBA" id="ARBA00022670"/>
    </source>
</evidence>
<evidence type="ECO:0000256" key="4">
    <source>
        <dbReference type="ARBA" id="ARBA00022801"/>
    </source>
</evidence>
<comment type="caution">
    <text evidence="9">The sequence shown here is derived from an EMBL/GenBank/DDBJ whole genome shotgun (WGS) entry which is preliminary data.</text>
</comment>
<dbReference type="PANTHER" id="PTHR43126">
    <property type="entry name" value="D-ALANYL-D-ALANINE DIPEPTIDASE"/>
    <property type="match status" value="1"/>
</dbReference>
<dbReference type="SUPFAM" id="SSF55166">
    <property type="entry name" value="Hedgehog/DD-peptidase"/>
    <property type="match status" value="1"/>
</dbReference>
<keyword evidence="3" id="KW-0479">Metal-binding</keyword>
<gene>
    <name evidence="9" type="ORF">COX77_03145</name>
</gene>
<accession>A0A2M7VED7</accession>
<keyword evidence="4" id="KW-0378">Hydrolase</keyword>
<protein>
    <recommendedName>
        <fullName evidence="11">D-Ala-D-Ala dipeptidase</fullName>
    </recommendedName>
</protein>
<dbReference type="Pfam" id="PF01427">
    <property type="entry name" value="Peptidase_M15"/>
    <property type="match status" value="1"/>
</dbReference>
<evidence type="ECO:0008006" key="11">
    <source>
        <dbReference type="Google" id="ProtNLM"/>
    </source>
</evidence>
<dbReference type="InterPro" id="IPR000755">
    <property type="entry name" value="A_A_dipeptidase"/>
</dbReference>
<sequence>MIKIQECNERLVAVKRYCPSLVVHLGRKRAGEQAFLRLTVARMLKKALASLPRGMTFIINDAWRPAVVQERIRQEFFFRFKEKNPNWSTARITKEVDKYVAPSQGGKVSGHMTGGAVDLRLLSNGRKVPMKSSKLSYQENAQSNQPKLSKYLQRNRAIMFQALQNAGLSNYPQEYWHWSYGDYYWARRNKKKIAIFGRKSGPKTLY</sequence>
<keyword evidence="2" id="KW-0645">Protease</keyword>
<dbReference type="AlphaFoldDB" id="A0A2M7VED7"/>
<evidence type="ECO:0000256" key="7">
    <source>
        <dbReference type="ARBA" id="ARBA00023049"/>
    </source>
</evidence>
<keyword evidence="5" id="KW-0862">Zinc</keyword>
<dbReference type="GO" id="GO:0008237">
    <property type="term" value="F:metallopeptidase activity"/>
    <property type="evidence" value="ECO:0007669"/>
    <property type="project" value="UniProtKB-KW"/>
</dbReference>
<keyword evidence="8" id="KW-0961">Cell wall biogenesis/degradation</keyword>
<dbReference type="GO" id="GO:0071555">
    <property type="term" value="P:cell wall organization"/>
    <property type="evidence" value="ECO:0007669"/>
    <property type="project" value="UniProtKB-KW"/>
</dbReference>
<dbReference type="GO" id="GO:0160237">
    <property type="term" value="F:D-Ala-D-Ala dipeptidase activity"/>
    <property type="evidence" value="ECO:0007669"/>
    <property type="project" value="UniProtKB-EC"/>
</dbReference>
<keyword evidence="7" id="KW-0482">Metalloprotease</keyword>
<evidence type="ECO:0000256" key="6">
    <source>
        <dbReference type="ARBA" id="ARBA00022997"/>
    </source>
</evidence>
<evidence type="ECO:0000313" key="9">
    <source>
        <dbReference type="EMBL" id="PIZ98881.1"/>
    </source>
</evidence>
<reference evidence="10" key="1">
    <citation type="submission" date="2017-09" db="EMBL/GenBank/DDBJ databases">
        <title>Depth-based differentiation of microbial function through sediment-hosted aquifers and enrichment of novel symbionts in the deep terrestrial subsurface.</title>
        <authorList>
            <person name="Probst A.J."/>
            <person name="Ladd B."/>
            <person name="Jarett J.K."/>
            <person name="Geller-Mcgrath D.E."/>
            <person name="Sieber C.M.K."/>
            <person name="Emerson J.B."/>
            <person name="Anantharaman K."/>
            <person name="Thomas B.C."/>
            <person name="Malmstrom R."/>
            <person name="Stieglmeier M."/>
            <person name="Klingl A."/>
            <person name="Woyke T."/>
            <person name="Ryan C.M."/>
            <person name="Banfield J.F."/>
        </authorList>
    </citation>
    <scope>NUCLEOTIDE SEQUENCE [LARGE SCALE GENOMIC DNA]</scope>
</reference>
<dbReference type="PANTHER" id="PTHR43126:SF2">
    <property type="entry name" value="D-ALANYL-D-ALANINE DIPEPTIDASE"/>
    <property type="match status" value="1"/>
</dbReference>